<dbReference type="Proteomes" id="UP000724584">
    <property type="component" value="Unassembled WGS sequence"/>
</dbReference>
<reference evidence="1 2" key="1">
    <citation type="journal article" date="2021" name="Nat. Commun.">
        <title>Genetic determinants of endophytism in the Arabidopsis root mycobiome.</title>
        <authorList>
            <person name="Mesny F."/>
            <person name="Miyauchi S."/>
            <person name="Thiergart T."/>
            <person name="Pickel B."/>
            <person name="Atanasova L."/>
            <person name="Karlsson M."/>
            <person name="Huettel B."/>
            <person name="Barry K.W."/>
            <person name="Haridas S."/>
            <person name="Chen C."/>
            <person name="Bauer D."/>
            <person name="Andreopoulos W."/>
            <person name="Pangilinan J."/>
            <person name="LaButti K."/>
            <person name="Riley R."/>
            <person name="Lipzen A."/>
            <person name="Clum A."/>
            <person name="Drula E."/>
            <person name="Henrissat B."/>
            <person name="Kohler A."/>
            <person name="Grigoriev I.V."/>
            <person name="Martin F.M."/>
            <person name="Hacquard S."/>
        </authorList>
    </citation>
    <scope>NUCLEOTIDE SEQUENCE [LARGE SCALE GENOMIC DNA]</scope>
    <source>
        <strain evidence="1 2">MPI-SDFR-AT-0079</strain>
    </source>
</reference>
<keyword evidence="2" id="KW-1185">Reference proteome</keyword>
<name>A0ACB7NWW7_9PEZI</name>
<evidence type="ECO:0000313" key="1">
    <source>
        <dbReference type="EMBL" id="KAH6622646.1"/>
    </source>
</evidence>
<comment type="caution">
    <text evidence="1">The sequence shown here is derived from an EMBL/GenBank/DDBJ whole genome shotgun (WGS) entry which is preliminary data.</text>
</comment>
<evidence type="ECO:0000313" key="2">
    <source>
        <dbReference type="Proteomes" id="UP000724584"/>
    </source>
</evidence>
<sequence length="435" mass="49784">MTDDTMKEPKLMVLHLLKLSNIYVVPMVLAGCTAICNHGIQLELVIGGKTIEQWLTEIKGRKREPKNAQAQRPQSFRDAVVQARVHRDRDHFIATIRGEDLQYLFVEFQNGDRWVVRIPLAPTLAAPPADKLESEVAVMKLIAATTSIPVPEVHAYALGDGPEPFPSFLILEYVEGHQIDYAELKSLPDAQRTRLYASLAGIYIQLRRLVFPSVGRLSEGPVGPQITKRNTSIDLNMQELEGLEPSAIQDLYYSSGTLSSASRYVAMQLDLADNAFARGRGTVSDAKQGRDRLYHLHMFRQFTQGWLNDKFDHGPFVLAHGDLEIFNLVLDHDLNIVSVLDWEWSRVVPVQLFRPPLWLDSTTIENLCHGARYRRYLERFDSFLDVLRARERERYGNELLANEWNKQKQKSGFMVAYALENWTAMDWFANRYINL</sequence>
<accession>A0ACB7NWW7</accession>
<dbReference type="EMBL" id="JAGIZQ010000006">
    <property type="protein sequence ID" value="KAH6622646.1"/>
    <property type="molecule type" value="Genomic_DNA"/>
</dbReference>
<organism evidence="1 2">
    <name type="scientific">Chaetomium tenue</name>
    <dbReference type="NCBI Taxonomy" id="1854479"/>
    <lineage>
        <taxon>Eukaryota</taxon>
        <taxon>Fungi</taxon>
        <taxon>Dikarya</taxon>
        <taxon>Ascomycota</taxon>
        <taxon>Pezizomycotina</taxon>
        <taxon>Sordariomycetes</taxon>
        <taxon>Sordariomycetidae</taxon>
        <taxon>Sordariales</taxon>
        <taxon>Chaetomiaceae</taxon>
        <taxon>Chaetomium</taxon>
    </lineage>
</organism>
<gene>
    <name evidence="1" type="ORF">F5144DRAFT_656105</name>
</gene>
<protein>
    <submittedName>
        <fullName evidence="1">Phosphotransferase enzyme family protein</fullName>
    </submittedName>
</protein>
<proteinExistence type="predicted"/>